<feature type="domain" description="Dynein heavy chain linker" evidence="18">
    <location>
        <begin position="1384"/>
        <end position="1786"/>
    </location>
</feature>
<evidence type="ECO:0000259" key="19">
    <source>
        <dbReference type="Pfam" id="PF12774"/>
    </source>
</evidence>
<dbReference type="FunFam" id="1.20.58.1120:FF:000002">
    <property type="entry name" value="Dynein heavy chain 9, axonemal"/>
    <property type="match status" value="1"/>
</dbReference>
<dbReference type="Gene3D" id="3.10.490.20">
    <property type="match status" value="1"/>
</dbReference>
<dbReference type="GO" id="GO:0030286">
    <property type="term" value="C:dynein complex"/>
    <property type="evidence" value="ECO:0007669"/>
    <property type="project" value="UniProtKB-KW"/>
</dbReference>
<evidence type="ECO:0000259" key="18">
    <source>
        <dbReference type="Pfam" id="PF08393"/>
    </source>
</evidence>
<dbReference type="Pfam" id="PF12774">
    <property type="entry name" value="AAA_6"/>
    <property type="match status" value="1"/>
</dbReference>
<dbReference type="GO" id="GO:0031514">
    <property type="term" value="C:motile cilium"/>
    <property type="evidence" value="ECO:0007669"/>
    <property type="project" value="UniProtKB-ARBA"/>
</dbReference>
<evidence type="ECO:0000259" key="25">
    <source>
        <dbReference type="Pfam" id="PF18198"/>
    </source>
</evidence>
<evidence type="ECO:0000256" key="11">
    <source>
        <dbReference type="ARBA" id="ARBA00023175"/>
    </source>
</evidence>
<evidence type="ECO:0000256" key="13">
    <source>
        <dbReference type="ARBA" id="ARBA00023273"/>
    </source>
</evidence>
<feature type="coiled-coil region" evidence="14">
    <location>
        <begin position="3166"/>
        <end position="3203"/>
    </location>
</feature>
<dbReference type="Pfam" id="PF12775">
    <property type="entry name" value="AAA_7"/>
    <property type="match status" value="1"/>
</dbReference>
<dbReference type="Pfam" id="PF18198">
    <property type="entry name" value="AAA_lid_11"/>
    <property type="match status" value="1"/>
</dbReference>
<dbReference type="Proteomes" id="UP000250275">
    <property type="component" value="Unassembled WGS sequence"/>
</dbReference>
<evidence type="ECO:0000259" key="16">
    <source>
        <dbReference type="Pfam" id="PF03028"/>
    </source>
</evidence>
<feature type="domain" description="Dynein heavy chain AAA 5 extension" evidence="23">
    <location>
        <begin position="2375"/>
        <end position="2493"/>
    </location>
</feature>
<dbReference type="FunFam" id="1.20.1270.280:FF:000003">
    <property type="entry name" value="Dynein axonemal heavy chain 17"/>
    <property type="match status" value="1"/>
</dbReference>
<keyword evidence="12" id="KW-0206">Cytoskeleton</keyword>
<dbReference type="InterPro" id="IPR041658">
    <property type="entry name" value="AAA_lid_11"/>
</dbReference>
<feature type="compositionally biased region" description="Acidic residues" evidence="15">
    <location>
        <begin position="1028"/>
        <end position="1049"/>
    </location>
</feature>
<dbReference type="Gene3D" id="1.20.140.100">
    <property type="entry name" value="Dynein heavy chain, N-terminal domain 2"/>
    <property type="match status" value="1"/>
</dbReference>
<dbReference type="GO" id="GO:0005874">
    <property type="term" value="C:microtubule"/>
    <property type="evidence" value="ECO:0007669"/>
    <property type="project" value="UniProtKB-KW"/>
</dbReference>
<dbReference type="FunFam" id="1.10.8.710:FF:000002">
    <property type="entry name" value="dynein heavy chain 17, axonemal"/>
    <property type="match status" value="1"/>
</dbReference>
<evidence type="ECO:0000256" key="2">
    <source>
        <dbReference type="ARBA" id="ARBA00008887"/>
    </source>
</evidence>
<dbReference type="Gene3D" id="1.10.287.2620">
    <property type="match status" value="1"/>
</dbReference>
<comment type="similarity">
    <text evidence="2">Belongs to the dynein heavy chain family.</text>
</comment>
<proteinExistence type="inferred from homology"/>
<dbReference type="InterPro" id="IPR026983">
    <property type="entry name" value="DHC"/>
</dbReference>
<dbReference type="GO" id="GO:0045505">
    <property type="term" value="F:dynein intermediate chain binding"/>
    <property type="evidence" value="ECO:0007669"/>
    <property type="project" value="InterPro"/>
</dbReference>
<dbReference type="Gene3D" id="3.20.180.20">
    <property type="entry name" value="Dynein heavy chain, N-terminal domain 2"/>
    <property type="match status" value="1"/>
</dbReference>
<evidence type="ECO:0000256" key="12">
    <source>
        <dbReference type="ARBA" id="ARBA00023212"/>
    </source>
</evidence>
<evidence type="ECO:0000256" key="14">
    <source>
        <dbReference type="SAM" id="Coils"/>
    </source>
</evidence>
<dbReference type="Pfam" id="PF12780">
    <property type="entry name" value="AAA_8"/>
    <property type="match status" value="1"/>
</dbReference>
<dbReference type="Pfam" id="PF03028">
    <property type="entry name" value="Dynein_heavy"/>
    <property type="match status" value="1"/>
</dbReference>
<dbReference type="Gene3D" id="1.10.472.130">
    <property type="match status" value="1"/>
</dbReference>
<dbReference type="Pfam" id="PF08385">
    <property type="entry name" value="DHC_N1"/>
    <property type="match status" value="1"/>
</dbReference>
<dbReference type="Gene3D" id="6.10.140.1060">
    <property type="match status" value="2"/>
</dbReference>
<dbReference type="InterPro" id="IPR024317">
    <property type="entry name" value="Dynein_heavy_chain_D4_dom"/>
</dbReference>
<evidence type="ECO:0000256" key="7">
    <source>
        <dbReference type="ARBA" id="ARBA00022840"/>
    </source>
</evidence>
<dbReference type="FunFam" id="1.20.920.20:FF:000003">
    <property type="entry name" value="Dynein axonemal heavy chain 17"/>
    <property type="match status" value="1"/>
</dbReference>
<evidence type="ECO:0000259" key="26">
    <source>
        <dbReference type="Pfam" id="PF18199"/>
    </source>
</evidence>
<evidence type="ECO:0000259" key="17">
    <source>
        <dbReference type="Pfam" id="PF08385"/>
    </source>
</evidence>
<keyword evidence="7" id="KW-0067">ATP-binding</keyword>
<evidence type="ECO:0000256" key="8">
    <source>
        <dbReference type="ARBA" id="ARBA00023017"/>
    </source>
</evidence>
<dbReference type="InterPro" id="IPR013594">
    <property type="entry name" value="Dynein_heavy_tail"/>
</dbReference>
<organism evidence="27 28">
    <name type="scientific">Eufriesea mexicana</name>
    <dbReference type="NCBI Taxonomy" id="516756"/>
    <lineage>
        <taxon>Eukaryota</taxon>
        <taxon>Metazoa</taxon>
        <taxon>Ecdysozoa</taxon>
        <taxon>Arthropoda</taxon>
        <taxon>Hexapoda</taxon>
        <taxon>Insecta</taxon>
        <taxon>Pterygota</taxon>
        <taxon>Neoptera</taxon>
        <taxon>Endopterygota</taxon>
        <taxon>Hymenoptera</taxon>
        <taxon>Apocrita</taxon>
        <taxon>Aculeata</taxon>
        <taxon>Apoidea</taxon>
        <taxon>Anthophila</taxon>
        <taxon>Apidae</taxon>
        <taxon>Eufriesea</taxon>
    </lineage>
</organism>
<dbReference type="Gene3D" id="1.20.58.1120">
    <property type="match status" value="1"/>
</dbReference>
<dbReference type="InterPro" id="IPR035699">
    <property type="entry name" value="AAA_6"/>
</dbReference>
<feature type="domain" description="Dynein heavy chain hydrolytic ATP-binding dynein motor region" evidence="19">
    <location>
        <begin position="1922"/>
        <end position="2224"/>
    </location>
</feature>
<evidence type="ECO:0000259" key="23">
    <source>
        <dbReference type="Pfam" id="PF17852"/>
    </source>
</evidence>
<dbReference type="InterPro" id="IPR004273">
    <property type="entry name" value="Dynein_heavy_D6_P-loop"/>
</dbReference>
<dbReference type="GO" id="GO:0005930">
    <property type="term" value="C:axoneme"/>
    <property type="evidence" value="ECO:0007669"/>
    <property type="project" value="UniProtKB-SubCell"/>
</dbReference>
<dbReference type="FunFam" id="1.10.8.720:FF:000002">
    <property type="entry name" value="Dynein heavy chain 9, axonemal"/>
    <property type="match status" value="1"/>
</dbReference>
<dbReference type="FunFam" id="1.10.287.2620:FF:000001">
    <property type="entry name" value="Cytoplasmic dynein heavy chain 1"/>
    <property type="match status" value="1"/>
</dbReference>
<feature type="domain" description="Dynein heavy chain C-terminal" evidence="26">
    <location>
        <begin position="4268"/>
        <end position="4464"/>
    </location>
</feature>
<dbReference type="FunFam" id="3.40.50.300:FF:000049">
    <property type="entry name" value="Dynein, axonemal, heavy chain 5"/>
    <property type="match status" value="1"/>
</dbReference>
<evidence type="ECO:0000313" key="27">
    <source>
        <dbReference type="EMBL" id="OAD55671.1"/>
    </source>
</evidence>
<evidence type="ECO:0000256" key="6">
    <source>
        <dbReference type="ARBA" id="ARBA00022741"/>
    </source>
</evidence>
<dbReference type="Gene3D" id="1.10.8.1220">
    <property type="match status" value="1"/>
</dbReference>
<keyword evidence="11" id="KW-0505">Motor protein</keyword>
<dbReference type="EMBL" id="KQ762541">
    <property type="protein sequence ID" value="OAD55671.1"/>
    <property type="molecule type" value="Genomic_DNA"/>
</dbReference>
<protein>
    <submittedName>
        <fullName evidence="27">Dynein beta chain, ciliary</fullName>
    </submittedName>
</protein>
<dbReference type="InterPro" id="IPR042228">
    <property type="entry name" value="Dynein_linker_3"/>
</dbReference>
<feature type="domain" description="Dynein heavy chain ATP-binding dynein motor region" evidence="22">
    <location>
        <begin position="3465"/>
        <end position="3653"/>
    </location>
</feature>
<dbReference type="FunFam" id="1.20.920.30:FF:000003">
    <property type="entry name" value="Dynein axonemal heavy chain 17"/>
    <property type="match status" value="1"/>
</dbReference>
<dbReference type="InterPro" id="IPR027417">
    <property type="entry name" value="P-loop_NTPase"/>
</dbReference>
<feature type="region of interest" description="Disordered" evidence="15">
    <location>
        <begin position="1002"/>
        <end position="1049"/>
    </location>
</feature>
<evidence type="ECO:0000256" key="4">
    <source>
        <dbReference type="ARBA" id="ARBA00022701"/>
    </source>
</evidence>
<feature type="domain" description="Dynein heavy chain region D6 P-loop" evidence="16">
    <location>
        <begin position="3973"/>
        <end position="4093"/>
    </location>
</feature>
<evidence type="ECO:0000256" key="1">
    <source>
        <dbReference type="ARBA" id="ARBA00004430"/>
    </source>
</evidence>
<dbReference type="Gene3D" id="1.20.920.30">
    <property type="match status" value="1"/>
</dbReference>
<comment type="subcellular location">
    <subcellularLocation>
        <location evidence="1">Cytoplasm</location>
        <location evidence="1">Cytoskeleton</location>
        <location evidence="1">Cilium axoneme</location>
    </subcellularLocation>
</comment>
<evidence type="ECO:0000256" key="9">
    <source>
        <dbReference type="ARBA" id="ARBA00023054"/>
    </source>
</evidence>
<name>A0A310SNA4_9HYME</name>
<gene>
    <name evidence="27" type="ORF">WN48_04414</name>
</gene>
<evidence type="ECO:0000259" key="21">
    <source>
        <dbReference type="Pfam" id="PF12780"/>
    </source>
</evidence>
<dbReference type="Pfam" id="PF12781">
    <property type="entry name" value="AAA_9"/>
    <property type="match status" value="1"/>
</dbReference>
<dbReference type="InterPro" id="IPR041228">
    <property type="entry name" value="Dynein_C"/>
</dbReference>
<keyword evidence="3" id="KW-0963">Cytoplasm</keyword>
<dbReference type="PANTHER" id="PTHR45703:SF8">
    <property type="entry name" value="DYNEINS HEAVY CHAIN"/>
    <property type="match status" value="1"/>
</dbReference>
<keyword evidence="10" id="KW-0969">Cilium</keyword>
<reference evidence="27 28" key="1">
    <citation type="submission" date="2015-07" db="EMBL/GenBank/DDBJ databases">
        <title>The genome of Eufriesea mexicana.</title>
        <authorList>
            <person name="Pan H."/>
            <person name="Kapheim K."/>
        </authorList>
    </citation>
    <scope>NUCLEOTIDE SEQUENCE [LARGE SCALE GENOMIC DNA]</scope>
    <source>
        <strain evidence="27">0111107269</strain>
        <tissue evidence="27">Whole body</tissue>
    </source>
</reference>
<dbReference type="GO" id="GO:0051959">
    <property type="term" value="F:dynein light intermediate chain binding"/>
    <property type="evidence" value="ECO:0007669"/>
    <property type="project" value="InterPro"/>
</dbReference>
<feature type="region of interest" description="Disordered" evidence="15">
    <location>
        <begin position="784"/>
        <end position="806"/>
    </location>
</feature>
<dbReference type="Gene3D" id="1.10.8.720">
    <property type="entry name" value="Region D6 of dynein motor"/>
    <property type="match status" value="1"/>
</dbReference>
<dbReference type="Pfam" id="PF17857">
    <property type="entry name" value="AAA_lid_1"/>
    <property type="match status" value="1"/>
</dbReference>
<dbReference type="GO" id="GO:0007018">
    <property type="term" value="P:microtubule-based movement"/>
    <property type="evidence" value="ECO:0007669"/>
    <property type="project" value="InterPro"/>
</dbReference>
<feature type="domain" description="Dynein heavy chain 3 AAA+ lid" evidence="24">
    <location>
        <begin position="2712"/>
        <end position="2799"/>
    </location>
</feature>
<sequence>MADKKDDEKKEEDPRLEYMFNYLTYSRKLKADRWTKMLSNADFKELIAKFFGTATEMVLVLQLTPAGLLVPYLEITQSKRKQTYFLKRKPQIVTESNYKDLLIPGDMAPNPIEELAVLVEDAYVPILSNPKNHVGWPEVVRKDVKKQVYDLRSLIWQVRGKITGQTLLPMPMGIEDILDQQFNSKIDSTKQLQLKNNIEEIVIKWATQINEILNEEFTTFSKNGKQFPVSELDYWDMRLKNMESLYYQLKDPKVVQIDIFLEKTASPYSEYFKNLVRNVTAALLETRDINLYLRPLEPHFQEIESTDVRDIMLRLKLLLHCVCLMWSNSKYYSMERIIALLREISNLLISQAVKHINPSTLFEGDIEDNKTKIAEVIPLLHNYQEMFRQYKEKTEGYFKSQEPVPWTFHEKLVFERIHMFEKRLKEIESLFSTVQDYLKLERIEMSGLKAKSLLSMTNNIYEEFVKLYQQFGDVPYEVLTPEEIQFTEDLTKFFDIIEQYDRRLASIFDQAFAECHNLESFFKFIWIMGVIASRPIIMAQLWHNYEEIIERIDRHFSNVKILFDENFAEGSTKLHLSLNTYIPPVASTLCLLLKLAERTRYPIQCIKLIDHPLISDKMENELKSKYEELESIIEEKEKEIFTAWEETLPDIWETHLTKTLLIVRDDKLLEMNYHPELKTFKKAKRKYGENDEEEIIQQNISGNVSMLHGIPKCRECINNDAIEWLQSYQNTAGLITTDITLTSNILNSRVEQEDCNESDDKDAPSDSEAFMLLGKGFRRKDHECAGGPPATPFEGEASSTGRPGRGRRSSLLWGHLIRGPRAHPRSCQPPMGKPISLWKPWAPKDRASHKLVRYNRIRSESAPVEFKLVEEEVENIDDLIDYGQENYDWNSGEVPEYIDNLLKVTWKLHARVFRAQNNLKNIMDKMYSWAMLPVIYRKEARDEFLLALSDKDDRFAERFAEIQATAELLEQVLKENYKLFFDLLPETAYDKDDLELTSVYEEKQEVEEEEVATPEEGAEAEAARLDEEVTEEPVAQEEQEQVEEEEEVDEETLAMRQEKWQPYLSYVDNLISKGLIQAVSTSICYILDETDPEGDIHPSFEIQMCLEVNFLKNITMFPLEIYENYENILHIFSKYVTPEEREILEHHPEYMPEGMKEKKPTLADFKREIDYFVDLYNQCDQMQNEHVFCRWLKVDIRPFKQALLNIICKWANVLKEYLVNRITTQLKDLSEFLKAAMENFSRPIHEDDYDALLETIYYLKEKTIELLQSYNVIIEQKIFNWLAELPVSWETLKKVAAQVKQVVQPLMTRQIDLLKKRLSYYDFKQERFLDEFHKKDVFNPDCSNPYEKLNKLRQKVLKCLSEEKDLHDQTVIFEQEMPEFKITKQIEKEMQLLKSVWDYVNVIDTSLNEWKKTTWKKLDIEWMDQECKKLVRELRQLDKDVRPWELYSNIEAQVTNMMASLRAVSELQNPAIRDRHWRELMAETKVAFSMTDSTTLEDLLKLQLHKYEEEVKNIVAKSVKEMAMEKVLKELNDTWSTLEFGKELHERTKLYLLKIDEETIETLEENQVQLQNMLGSKFVGYFLDEILDWQKKLSTADAVINAWFEVQRVWTHLESIFIGSEDIRSQLPEESKRFEKIDKEFKELLKEVSSNLNIIKATNRPKLLEKLEELQVQLNICEKALADYLETKRLIYPRFYFISAADLLDILSHGNNPELVCRHLSKLYDSIAKLLWKMDGGKATKTATDMVAKDSEEMTIYGSCDCSGKVEVWLNNVTDAMKRSVRYHISVAVATYDEKPREQWIFDHQAQPALCGSQIWWTMEVNMAFMRLEEGFENAFKDYQRKQIGQLNALIVILCGELNESDRRKIMTICTIDVHARDVVAKMIAMKAENSSSFQWQSQLRHRWDDKVGDCFADICDASFKYDYEYLGNVPRLVITPLTDRCYITLTQSLHLVMGGAPAGPAGTGKTETTKDLGRALGQMVYVFNCSEQMDYKSCGNIYKGLAQVGAWGCFDEFNRISVEVLSVVAVQVKSVLDGVKSGKPKFLFFGEELNLVPTVGMFITMNPGYAGRTELPENLKTLFRPCAMVVPDFDLICEIMLVAEGFQEARLLARKFITLYQLCRELLSKQDHYDWGLRAIKSVLVVAGKLKRDDPGRAEDQVLMRALRDFNIPKIITDDVLVFMGLIGDLFPALEVPRKRDLDFEATVRQSTLDLKLQPEDGFILKLHCQKKSTLNIYGAHWYTDGPSALAKVKYYALQMRSPLSKTLFSVIMRDQANMTGNDPKWIIFDGDIDPMWIESLNTVMDDNKVLTLASNERIALTENMRLLFEISNLRTATPATVSRAGILYINPQDIGWYPFAVSWIDTRDPAERANLTILFDKYVPTLIEVTKTRFKKITPLPEICHVEMLCRLLDYFLIKENVTPDCPKEWYETYFAFACIWAFGSATFQDQLIDWRNEFNKWWQNEFKAIKFPTGSNVFNYFIENETKKLVPWTEKVTPFELDPDTPLQSTLVSTSETARLHFFLDVFIEQRVPVMLIGAAGSGKSVIMAEKLESLPDTYNIANVPLNYYTTSEMLQRIMEKHLEKKTGRNYGPPGMNKLIYFIDDMNMPEVDTYGTVQPHTLIRQHIDYHHWYDRAKLTLKEIQNTQYVSCMNPTAGSFTINSRLQRHFAVFAVSFPTEENLITIYSQMLNQHLTNPLNKFNLQLTKISEQLLMAALFCHNKISTTFLPTAVKFHYVFNLRDLSNIFQGLLFATGEAVPTPNHLIRLYVHESTRVYSDKLINSEDKKTYQQLLKESLRKNIPANENIAFSEPIIYCHFAEGIGEPKYMPIKDWSQLTKLLDEALVNYNELVAAMNLVLFDDAMYQLCQINRILESPRGNALLVGVGGSGKQSLSSLASFIADLEVFQIQLRTGYSMNDLRTDLAALYLKTGLKGIGITFVMTDSHIADEKFLVLINDMLAFGEISELFADDEVDNIVNGVRNEVKQTGMMDTNENCWKFFINRVRNRLKCILCFSPVGSTLRNRARQFPAIVNNTSINWFQGWPQDALKSVSIRFLEELEDLPNEYKPSASLFMSYVHTSVNDISSLYLQNERRYNYTTPKTFLEQISLYSKLLVERTYDVKAMIERLKNGLEKLESCAGQVSELRVVLAAQEIELKKKNEIADKILVEVRAENTKAEAEKAIVSEEEAKVAEIKETVAERQRRCDEDLAKAEPAVRQAEAALDTLNKNNLTELKSFGTPPEQVAMVVQAVLVLFAPRGKIPKDRSWKACKAMMGHIDTFLSQLRSYDKENIHPDVVKAIQPYINNKDFDPEIIHSKSQAAAGLCSWVRNIMVFHYINETVKPLRAALAQANAELKAAMDHLNALRTRLAELQKVLDILGGRMNAALAEKQKCQDEADATALTIDLANRLVNGLASEKIRWSETVEITDLMVDKWLPFLENLEVKIPRTPDLDILTLLTDDAQIAQWNNEGLPTDRMSSENATILMNSTRWPLMIDPQLQGIKWIKNRYGEELQVLRLTQPNYLNSIEISIANGGIVLIENIMETIDPVLDPVIKRDLIKRGRAIKIWDKEVDYDHRFRLIIQTKLANPHYKPEIQAQTTLINFTVTKDGLEEQLLGDVVKAERPDLEAKKAELTTQQNSFKISLKALEDDLLHRKDHECAGGPPATPFEGEASSTGRPGRGRRSSLLWGHLIRGPRAHSRSCQPPMEKPISLWKPWAPKDRASHKLVRLSTAGPDILSDVDLVINLETTKKTAAEIEIKVTEAKVTAVKIDEARELYRPVSARASLLYFNAIKFAEPAEELPKRVALLIDSITYLVFIYTSRGLFEADKLTFLCQMTIQIFMESKEITQPELEFLLRFPYIPDLTSPVDFLTDVGWGGIKYLSQMEDFQNLEKDIEGAAKRWKKFVESETPERESFPQDWKNKTALQRLCIMRCLRLDRMTYAIRCFVEEKLGSKFVESRSPPFHKSFEETSSITPVFFILSPGVDPLKDVEKLGMKLGFTFGGRNFHNVSLGQGQEPVAEQALEMSANEGHWVILQNVHLVKKWLPMLEKKMEQCAENPHDDYRLFISAEPSPDPHESIIPQGILESAIKITNEPPSGIQANIHKALDNFTQETLESCTKETEFKAILFALCYYHAVVAERRKFGAQGWNGSYPFNFGDLTISVSVLFNYLENSVKVPWEDLRYLFGEIMYGGHITDDWDRRLCRTYLTEYLKPELVEGELYLAPDFLVPPNSDYATYHQYVDNYLPAESPILYGLHPNAEIGFLTSTAENLFKTLLGILTRTASDAASGDISREDKVKGLIEDLLDKLPEEFNMQELYSKVEDRTPFITVALQECERMNLLCEELRRSLQELELGLKGELTINAEMEDLQSYIMMDAVPPSWTKRAYPSNLGLNSWFADMLNRINELSNWTADFNLPSSVWLGGFFNPQSFLTAIMQQTARKNEWPLDKMCLYCEVIRKFKEEIT</sequence>
<dbReference type="GO" id="GO:0008569">
    <property type="term" value="F:minus-end-directed microtubule motor activity"/>
    <property type="evidence" value="ECO:0007669"/>
    <property type="project" value="InterPro"/>
</dbReference>
<keyword evidence="6" id="KW-0547">Nucleotide-binding</keyword>
<dbReference type="GO" id="GO:0005524">
    <property type="term" value="F:ATP binding"/>
    <property type="evidence" value="ECO:0007669"/>
    <property type="project" value="UniProtKB-KW"/>
</dbReference>
<dbReference type="Gene3D" id="3.40.50.300">
    <property type="entry name" value="P-loop containing nucleotide triphosphate hydrolases"/>
    <property type="match status" value="5"/>
</dbReference>
<dbReference type="Gene3D" id="1.20.920.20">
    <property type="match status" value="1"/>
</dbReference>
<keyword evidence="9 14" id="KW-0175">Coiled coil</keyword>
<evidence type="ECO:0000313" key="28">
    <source>
        <dbReference type="Proteomes" id="UP000250275"/>
    </source>
</evidence>
<evidence type="ECO:0000259" key="20">
    <source>
        <dbReference type="Pfam" id="PF12777"/>
    </source>
</evidence>
<feature type="coiled-coil region" evidence="14">
    <location>
        <begin position="1660"/>
        <end position="1687"/>
    </location>
</feature>
<keyword evidence="4" id="KW-0493">Microtubule</keyword>
<dbReference type="InterPro" id="IPR043157">
    <property type="entry name" value="Dynein_AAA1S"/>
</dbReference>
<dbReference type="InterPro" id="IPR041466">
    <property type="entry name" value="Dynein_AAA5_ext"/>
</dbReference>
<dbReference type="InterPro" id="IPR041589">
    <property type="entry name" value="DNAH3_AAA_lid_1"/>
</dbReference>
<dbReference type="InterPro" id="IPR042222">
    <property type="entry name" value="Dynein_2_N"/>
</dbReference>
<dbReference type="InterPro" id="IPR013602">
    <property type="entry name" value="Dynein_heavy_linker"/>
</dbReference>
<evidence type="ECO:0000259" key="22">
    <source>
        <dbReference type="Pfam" id="PF12781"/>
    </source>
</evidence>
<dbReference type="PANTHER" id="PTHR45703">
    <property type="entry name" value="DYNEIN HEAVY CHAIN"/>
    <property type="match status" value="1"/>
</dbReference>
<feature type="domain" description="Dynein heavy chain AAA module D4" evidence="21">
    <location>
        <begin position="2853"/>
        <end position="3112"/>
    </location>
</feature>
<dbReference type="Pfam" id="PF17852">
    <property type="entry name" value="Dynein_AAA_lid"/>
    <property type="match status" value="1"/>
</dbReference>
<evidence type="ECO:0000256" key="10">
    <source>
        <dbReference type="ARBA" id="ARBA00023069"/>
    </source>
</evidence>
<feature type="compositionally biased region" description="Acidic residues" evidence="15">
    <location>
        <begin position="1004"/>
        <end position="1019"/>
    </location>
</feature>
<dbReference type="InterPro" id="IPR042219">
    <property type="entry name" value="AAA_lid_11_sf"/>
</dbReference>
<dbReference type="FunFam" id="3.40.50.300:FF:000411">
    <property type="entry name" value="dynein heavy chain 17, axonemal"/>
    <property type="match status" value="1"/>
</dbReference>
<dbReference type="Pfam" id="PF08393">
    <property type="entry name" value="DHC_N2"/>
    <property type="match status" value="1"/>
</dbReference>
<dbReference type="InterPro" id="IPR024743">
    <property type="entry name" value="Dynein_HC_stalk"/>
</dbReference>
<dbReference type="Gene3D" id="1.20.1270.280">
    <property type="match status" value="1"/>
</dbReference>
<evidence type="ECO:0000256" key="15">
    <source>
        <dbReference type="SAM" id="MobiDB-lite"/>
    </source>
</evidence>
<evidence type="ECO:0000256" key="5">
    <source>
        <dbReference type="ARBA" id="ARBA00022737"/>
    </source>
</evidence>
<dbReference type="FunFam" id="3.40.50.300:FF:002141">
    <property type="entry name" value="Dynein heavy chain"/>
    <property type="match status" value="1"/>
</dbReference>
<dbReference type="FunFam" id="3.20.180.20:FF:000001">
    <property type="entry name" value="Dynein axonemal heavy chain 5"/>
    <property type="match status" value="1"/>
</dbReference>
<feature type="domain" description="Dynein heavy chain AAA lid" evidence="25">
    <location>
        <begin position="4125"/>
        <end position="4261"/>
    </location>
</feature>
<dbReference type="SUPFAM" id="SSF52540">
    <property type="entry name" value="P-loop containing nucleoside triphosphate hydrolases"/>
    <property type="match status" value="3"/>
</dbReference>
<dbReference type="Pfam" id="PF18199">
    <property type="entry name" value="Dynein_C"/>
    <property type="match status" value="1"/>
</dbReference>
<keyword evidence="28" id="KW-1185">Reference proteome</keyword>
<accession>A0A310SNA4</accession>
<keyword evidence="13" id="KW-0966">Cell projection</keyword>
<dbReference type="Gene3D" id="1.10.8.710">
    <property type="match status" value="1"/>
</dbReference>
<dbReference type="FunFam" id="3.40.50.300:FF:000219">
    <property type="entry name" value="Dynein axonemal heavy chain 17"/>
    <property type="match status" value="1"/>
</dbReference>
<evidence type="ECO:0000259" key="24">
    <source>
        <dbReference type="Pfam" id="PF17857"/>
    </source>
</evidence>
<feature type="domain" description="Dynein heavy chain coiled coil stalk" evidence="20">
    <location>
        <begin position="3125"/>
        <end position="3425"/>
    </location>
</feature>
<dbReference type="InterPro" id="IPR043160">
    <property type="entry name" value="Dynein_C_barrel"/>
</dbReference>
<dbReference type="FunFam" id="1.20.140.100:FF:000001">
    <property type="entry name" value="dynein heavy chain 17, axonemal"/>
    <property type="match status" value="1"/>
</dbReference>
<keyword evidence="5" id="KW-0677">Repeat</keyword>
<dbReference type="Pfam" id="PF12777">
    <property type="entry name" value="MT"/>
    <property type="match status" value="1"/>
</dbReference>
<evidence type="ECO:0000256" key="3">
    <source>
        <dbReference type="ARBA" id="ARBA00022490"/>
    </source>
</evidence>
<dbReference type="InterPro" id="IPR035706">
    <property type="entry name" value="AAA_9"/>
</dbReference>
<feature type="domain" description="Dynein heavy chain tail" evidence="17">
    <location>
        <begin position="196"/>
        <end position="679"/>
    </location>
</feature>
<dbReference type="OrthoDB" id="447173at2759"/>
<feature type="coiled-coil region" evidence="14">
    <location>
        <begin position="3344"/>
        <end position="3374"/>
    </location>
</feature>
<keyword evidence="8" id="KW-0243">Dynein</keyword>
<feature type="region of interest" description="Disordered" evidence="15">
    <location>
        <begin position="3658"/>
        <end position="3681"/>
    </location>
</feature>